<feature type="domain" description="Reverse transcriptase Ty1/copia-type" evidence="1">
    <location>
        <begin position="390"/>
        <end position="510"/>
    </location>
</feature>
<dbReference type="Pfam" id="PF07727">
    <property type="entry name" value="RVT_2"/>
    <property type="match status" value="2"/>
</dbReference>
<dbReference type="CDD" id="cd09272">
    <property type="entry name" value="RNase_HI_RT_Ty1"/>
    <property type="match status" value="1"/>
</dbReference>
<evidence type="ECO:0000313" key="2">
    <source>
        <dbReference type="EMBL" id="GJT64891.1"/>
    </source>
</evidence>
<reference evidence="2" key="1">
    <citation type="journal article" date="2022" name="Int. J. Mol. Sci.">
        <title>Draft Genome of Tanacetum Coccineum: Genomic Comparison of Closely Related Tanacetum-Family Plants.</title>
        <authorList>
            <person name="Yamashiro T."/>
            <person name="Shiraishi A."/>
            <person name="Nakayama K."/>
            <person name="Satake H."/>
        </authorList>
    </citation>
    <scope>NUCLEOTIDE SEQUENCE</scope>
</reference>
<accession>A0ABQ5FNJ4</accession>
<dbReference type="PANTHER" id="PTHR11439">
    <property type="entry name" value="GAG-POL-RELATED RETROTRANSPOSON"/>
    <property type="match status" value="1"/>
</dbReference>
<dbReference type="EMBL" id="BQNB010017586">
    <property type="protein sequence ID" value="GJT64891.1"/>
    <property type="molecule type" value="Genomic_DNA"/>
</dbReference>
<gene>
    <name evidence="2" type="ORF">Tco_1016371</name>
</gene>
<evidence type="ECO:0000313" key="3">
    <source>
        <dbReference type="Proteomes" id="UP001151760"/>
    </source>
</evidence>
<evidence type="ECO:0000259" key="1">
    <source>
        <dbReference type="Pfam" id="PF07727"/>
    </source>
</evidence>
<comment type="caution">
    <text evidence="2">The sequence shown here is derived from an EMBL/GenBank/DDBJ whole genome shotgun (WGS) entry which is preliminary data.</text>
</comment>
<keyword evidence="3" id="KW-1185">Reference proteome</keyword>
<organism evidence="2 3">
    <name type="scientific">Tanacetum coccineum</name>
    <dbReference type="NCBI Taxonomy" id="301880"/>
    <lineage>
        <taxon>Eukaryota</taxon>
        <taxon>Viridiplantae</taxon>
        <taxon>Streptophyta</taxon>
        <taxon>Embryophyta</taxon>
        <taxon>Tracheophyta</taxon>
        <taxon>Spermatophyta</taxon>
        <taxon>Magnoliopsida</taxon>
        <taxon>eudicotyledons</taxon>
        <taxon>Gunneridae</taxon>
        <taxon>Pentapetalae</taxon>
        <taxon>asterids</taxon>
        <taxon>campanulids</taxon>
        <taxon>Asterales</taxon>
        <taxon>Asteraceae</taxon>
        <taxon>Asteroideae</taxon>
        <taxon>Anthemideae</taxon>
        <taxon>Anthemidinae</taxon>
        <taxon>Tanacetum</taxon>
    </lineage>
</organism>
<dbReference type="InterPro" id="IPR013103">
    <property type="entry name" value="RVT_2"/>
</dbReference>
<dbReference type="PANTHER" id="PTHR11439:SF496">
    <property type="entry name" value="RNA-DIRECTED DNA POLYMERASE"/>
    <property type="match status" value="1"/>
</dbReference>
<name>A0ABQ5FNJ4_9ASTR</name>
<proteinExistence type="predicted"/>
<reference evidence="2" key="2">
    <citation type="submission" date="2022-01" db="EMBL/GenBank/DDBJ databases">
        <authorList>
            <person name="Yamashiro T."/>
            <person name="Shiraishi A."/>
            <person name="Satake H."/>
            <person name="Nakayama K."/>
        </authorList>
    </citation>
    <scope>NUCLEOTIDE SEQUENCE</scope>
</reference>
<feature type="domain" description="Reverse transcriptase Ty1/copia-type" evidence="1">
    <location>
        <begin position="294"/>
        <end position="388"/>
    </location>
</feature>
<dbReference type="Proteomes" id="UP001151760">
    <property type="component" value="Unassembled WGS sequence"/>
</dbReference>
<sequence length="633" mass="72584">MATLLKGILIKQKETSWIGSLAGQYLAQGLAAASRMTAGPGRLRFVARQEYPSLQTYKKGGRGPHLIPWQLGISLHEYSVWGIYEIDMHNLYPNVSSTFNVGNKRVKYSLDSSYLLHCRLRHINKKRLDKLQHDGILQSTHEESLEKCYPKETMRYYFYYPLKNKIFVAQNAEFFEDNLIVQEASVSYGPLIMSGSDKGVKLIQEEDTQPSKNTSKEHNEVVPIEVEPPNVKVPIRRSVKIPQAPDRYGFYVDVDEYDIGDLNEPPNYKVALSDHEYDKWLEAINTEMQSIKDNQVWILVELPPNGQTVRSKWLFKKKTDMDGNVHTFKALLVAKGYTQTYDVDYGETFSSVIDIRAIRILLAITTFYDYEIWQMDFKTTFLNGHLSEDQASRSWNKRFDEEIKKIGFTQNPNEPCVYLKASGSSLAFLVLYVDDILLMGNSVIMLQEVKFWLFKCFSMKDLGEAAYIIRIKIICDRSKWIIALSQSAYLEKILKKFRIENSKKGYTPMMEKPDYRKSQGAKTPSEAHVCKDRFQQNPSEIHWTAMKTILKYLRNTKDMVLMYGAKPEAELKVSCYADASFQTDKDDTKSQMGYVFVLNGGAVDRKSAKQSTTAMSSIEAKYIVAAEASMEAV</sequence>
<protein>
    <submittedName>
        <fullName evidence="2">Retrotransposon protein, putative, ty1-copia subclass</fullName>
    </submittedName>
</protein>